<dbReference type="InterPro" id="IPR024069">
    <property type="entry name" value="AF2212-like_dom_sf"/>
</dbReference>
<name>A0A1V4BUC6_MICAE</name>
<protein>
    <recommendedName>
        <fullName evidence="3">DUF104 domain-containing protein</fullName>
    </recommendedName>
</protein>
<dbReference type="SUPFAM" id="SSF141694">
    <property type="entry name" value="AF2212/PG0164-like"/>
    <property type="match status" value="1"/>
</dbReference>
<evidence type="ECO:0008006" key="3">
    <source>
        <dbReference type="Google" id="ProtNLM"/>
    </source>
</evidence>
<dbReference type="EMBL" id="MVGR01000004">
    <property type="protein sequence ID" value="OPF17942.1"/>
    <property type="molecule type" value="Genomic_DNA"/>
</dbReference>
<dbReference type="RefSeq" id="WP_036401137.1">
    <property type="nucleotide sequence ID" value="NZ_MVGR01000004.1"/>
</dbReference>
<dbReference type="Gene3D" id="4.10.1150.10">
    <property type="entry name" value="AF2212/PG0164-like"/>
    <property type="match status" value="1"/>
</dbReference>
<evidence type="ECO:0000313" key="2">
    <source>
        <dbReference type="Proteomes" id="UP000189835"/>
    </source>
</evidence>
<sequence>MLNSINALFDGKVFHPEQPVRLKANTRVRIIVDNLSDENNELTSFLETAESLQLDGPSDWSENLDKYLYGEEKEHEP</sequence>
<organism evidence="1 2">
    <name type="scientific">Microcystis aeruginosa KW</name>
    <dbReference type="NCBI Taxonomy" id="1960155"/>
    <lineage>
        <taxon>Bacteria</taxon>
        <taxon>Bacillati</taxon>
        <taxon>Cyanobacteriota</taxon>
        <taxon>Cyanophyceae</taxon>
        <taxon>Oscillatoriophycideae</taxon>
        <taxon>Chroococcales</taxon>
        <taxon>Microcystaceae</taxon>
        <taxon>Microcystis</taxon>
    </lineage>
</organism>
<accession>A0A1V4BUC6</accession>
<evidence type="ECO:0000313" key="1">
    <source>
        <dbReference type="EMBL" id="OPF17942.1"/>
    </source>
</evidence>
<proteinExistence type="predicted"/>
<comment type="caution">
    <text evidence="1">The sequence shown here is derived from an EMBL/GenBank/DDBJ whole genome shotgun (WGS) entry which is preliminary data.</text>
</comment>
<gene>
    <name evidence="1" type="ORF">B1L04_18965</name>
</gene>
<reference evidence="1 2" key="1">
    <citation type="submission" date="2017-02" db="EMBL/GenBank/DDBJ databases">
        <title>Genome sequence of Microcystis aeruginosa KW.</title>
        <authorList>
            <person name="Oh H.-M."/>
            <person name="Ahn C.-Y."/>
            <person name="Jeong H."/>
            <person name="Srivastava A."/>
            <person name="Lee H.-G."/>
            <person name="Kang S.-R."/>
        </authorList>
    </citation>
    <scope>NUCLEOTIDE SEQUENCE [LARGE SCALE GENOMIC DNA]</scope>
    <source>
        <strain evidence="1 2">KW</strain>
    </source>
</reference>
<dbReference type="Proteomes" id="UP000189835">
    <property type="component" value="Unassembled WGS sequence"/>
</dbReference>
<dbReference type="AlphaFoldDB" id="A0A1V4BUC6"/>